<reference evidence="7 8" key="1">
    <citation type="journal article" date="2010" name="Nature">
        <title>Genome sequencing and analysis of the model grass Brachypodium distachyon.</title>
        <authorList>
            <consortium name="International Brachypodium Initiative"/>
        </authorList>
    </citation>
    <scope>NUCLEOTIDE SEQUENCE [LARGE SCALE GENOMIC DNA]</scope>
    <source>
        <strain evidence="7 8">Bd21</strain>
    </source>
</reference>
<dbReference type="Gramene" id="KQK07443">
    <property type="protein sequence ID" value="KQK07443"/>
    <property type="gene ID" value="BRADI_2g35490v3"/>
</dbReference>
<evidence type="ECO:0000313" key="8">
    <source>
        <dbReference type="EnsemblPlants" id="KQK07443"/>
    </source>
</evidence>
<feature type="signal peptide" evidence="5">
    <location>
        <begin position="1"/>
        <end position="20"/>
    </location>
</feature>
<gene>
    <name evidence="8" type="primary">LOC100827147</name>
    <name evidence="7" type="ORF">BRADI_2g35490v3</name>
</gene>
<evidence type="ECO:0000256" key="3">
    <source>
        <dbReference type="ARBA" id="ARBA00022737"/>
    </source>
</evidence>
<dbReference type="GeneID" id="100827147"/>
<dbReference type="FunCoup" id="I1HLP9">
    <property type="interactions" value="1"/>
</dbReference>
<dbReference type="STRING" id="15368.I1HLP9"/>
<dbReference type="InterPro" id="IPR051848">
    <property type="entry name" value="PGIP"/>
</dbReference>
<evidence type="ECO:0000259" key="6">
    <source>
        <dbReference type="Pfam" id="PF08263"/>
    </source>
</evidence>
<dbReference type="EnsemblPlants" id="KQK07443">
    <property type="protein sequence ID" value="KQK07443"/>
    <property type="gene ID" value="BRADI_2g35490v3"/>
</dbReference>
<dbReference type="PANTHER" id="PTHR48059:SF4">
    <property type="entry name" value="POLYGALACTURONASE INHIBITOR 1-RELATED"/>
    <property type="match status" value="1"/>
</dbReference>
<feature type="chain" id="PRO_5014094719" description="Leucine-rich repeat-containing N-terminal plant-type domain-containing protein" evidence="5">
    <location>
        <begin position="21"/>
        <end position="343"/>
    </location>
</feature>
<keyword evidence="9" id="KW-1185">Reference proteome</keyword>
<dbReference type="eggNOG" id="ENOG502QRQP">
    <property type="taxonomic scope" value="Eukaryota"/>
</dbReference>
<keyword evidence="2" id="KW-0433">Leucine-rich repeat</keyword>
<keyword evidence="3" id="KW-0677">Repeat</keyword>
<dbReference type="HOGENOM" id="CLU_000288_18_22_1"/>
<dbReference type="OrthoDB" id="676979at2759"/>
<keyword evidence="5" id="KW-0732">Signal</keyword>
<dbReference type="InterPro" id="IPR032675">
    <property type="entry name" value="LRR_dom_sf"/>
</dbReference>
<dbReference type="EMBL" id="CM000881">
    <property type="protein sequence ID" value="KQK07443.1"/>
    <property type="molecule type" value="Genomic_DNA"/>
</dbReference>
<dbReference type="PANTHER" id="PTHR48059">
    <property type="entry name" value="POLYGALACTURONASE INHIBITOR 1"/>
    <property type="match status" value="1"/>
</dbReference>
<dbReference type="OMA" id="PESFGMF"/>
<reference evidence="8" key="3">
    <citation type="submission" date="2018-08" db="UniProtKB">
        <authorList>
            <consortium name="EnsemblPlants"/>
        </authorList>
    </citation>
    <scope>IDENTIFICATION</scope>
    <source>
        <strain evidence="8">cv. Bd21</strain>
    </source>
</reference>
<organism evidence="7">
    <name type="scientific">Brachypodium distachyon</name>
    <name type="common">Purple false brome</name>
    <name type="synonym">Trachynia distachya</name>
    <dbReference type="NCBI Taxonomy" id="15368"/>
    <lineage>
        <taxon>Eukaryota</taxon>
        <taxon>Viridiplantae</taxon>
        <taxon>Streptophyta</taxon>
        <taxon>Embryophyta</taxon>
        <taxon>Tracheophyta</taxon>
        <taxon>Spermatophyta</taxon>
        <taxon>Magnoliopsida</taxon>
        <taxon>Liliopsida</taxon>
        <taxon>Poales</taxon>
        <taxon>Poaceae</taxon>
        <taxon>BOP clade</taxon>
        <taxon>Pooideae</taxon>
        <taxon>Stipodae</taxon>
        <taxon>Brachypodieae</taxon>
        <taxon>Brachypodium</taxon>
    </lineage>
</organism>
<dbReference type="InterPro" id="IPR001611">
    <property type="entry name" value="Leu-rich_rpt"/>
</dbReference>
<dbReference type="Pfam" id="PF08263">
    <property type="entry name" value="LRRNT_2"/>
    <property type="match status" value="1"/>
</dbReference>
<evidence type="ECO:0000313" key="9">
    <source>
        <dbReference type="Proteomes" id="UP000008810"/>
    </source>
</evidence>
<evidence type="ECO:0000256" key="2">
    <source>
        <dbReference type="ARBA" id="ARBA00022614"/>
    </source>
</evidence>
<dbReference type="SUPFAM" id="SSF52058">
    <property type="entry name" value="L domain-like"/>
    <property type="match status" value="1"/>
</dbReference>
<comment type="similarity">
    <text evidence="4">Belongs to the polygalacturonase-inhibiting protein family.</text>
</comment>
<evidence type="ECO:0000256" key="1">
    <source>
        <dbReference type="ARBA" id="ARBA00004196"/>
    </source>
</evidence>
<evidence type="ECO:0000313" key="7">
    <source>
        <dbReference type="EMBL" id="KQK07443.1"/>
    </source>
</evidence>
<dbReference type="Gene3D" id="3.80.10.10">
    <property type="entry name" value="Ribonuclease Inhibitor"/>
    <property type="match status" value="1"/>
</dbReference>
<reference evidence="7" key="2">
    <citation type="submission" date="2017-06" db="EMBL/GenBank/DDBJ databases">
        <title>WGS assembly of Brachypodium distachyon.</title>
        <authorList>
            <consortium name="The International Brachypodium Initiative"/>
            <person name="Lucas S."/>
            <person name="Harmon-Smith M."/>
            <person name="Lail K."/>
            <person name="Tice H."/>
            <person name="Grimwood J."/>
            <person name="Bruce D."/>
            <person name="Barry K."/>
            <person name="Shu S."/>
            <person name="Lindquist E."/>
            <person name="Wang M."/>
            <person name="Pitluck S."/>
            <person name="Vogel J.P."/>
            <person name="Garvin D.F."/>
            <person name="Mockler T.C."/>
            <person name="Schmutz J."/>
            <person name="Rokhsar D."/>
            <person name="Bevan M.W."/>
        </authorList>
    </citation>
    <scope>NUCLEOTIDE SEQUENCE</scope>
    <source>
        <strain evidence="7">Bd21</strain>
    </source>
</reference>
<accession>I1HLP9</accession>
<comment type="subcellular location">
    <subcellularLocation>
        <location evidence="1">Cell envelope</location>
    </subcellularLocation>
</comment>
<sequence length="343" mass="36072">MRKLVVVFFLCSLLSATATAEPSPDPTNKDCHPGDKSALLAVKSALGNAYHFASWTPSTPCCDWYNIHCSPTTGRVVSLAVFQDANLTGTIPNAIAGLAHLETLVLHHLPALSGPIPPAVGKLSNLSSLTVSWTAVSGPVPAFLAALKKLTFLDLSFNSLTGNIPAALGTVPGLSGINLSRNRLTGPIPAALLGNNSSADQVYLWMSHNNLTGPIPAEFAAVRFAHLDLSRNGLTGSGGGAAGLFGQGKELQYLDLSRNALDFDLSAVVFPDGIYFLDVSHNAIRGGIPAQVADLGNLQFFNVSYNRLCGQVPAGGNMERLDVYNFQHNKCLCGAPLAPCKKL</sequence>
<dbReference type="AlphaFoldDB" id="I1HLP9"/>
<dbReference type="InterPro" id="IPR013210">
    <property type="entry name" value="LRR_N_plant-typ"/>
</dbReference>
<evidence type="ECO:0000256" key="5">
    <source>
        <dbReference type="SAM" id="SignalP"/>
    </source>
</evidence>
<proteinExistence type="inferred from homology"/>
<dbReference type="KEGG" id="bdi:100827147"/>
<evidence type="ECO:0000256" key="4">
    <source>
        <dbReference type="ARBA" id="ARBA00038043"/>
    </source>
</evidence>
<protein>
    <recommendedName>
        <fullName evidence="6">Leucine-rich repeat-containing N-terminal plant-type domain-containing protein</fullName>
    </recommendedName>
</protein>
<dbReference type="FunFam" id="3.80.10.10:FF:000348">
    <property type="entry name" value="Polygalacturonase inhibitor 1"/>
    <property type="match status" value="1"/>
</dbReference>
<dbReference type="Proteomes" id="UP000008810">
    <property type="component" value="Chromosome 2"/>
</dbReference>
<feature type="domain" description="Leucine-rich repeat-containing N-terminal plant-type" evidence="6">
    <location>
        <begin position="33"/>
        <end position="70"/>
    </location>
</feature>
<dbReference type="Pfam" id="PF00560">
    <property type="entry name" value="LRR_1"/>
    <property type="match status" value="2"/>
</dbReference>
<dbReference type="RefSeq" id="XP_003566540.1">
    <property type="nucleotide sequence ID" value="XM_003566492.4"/>
</dbReference>
<name>I1HLP9_BRADI</name>